<reference evidence="2 3" key="1">
    <citation type="submission" date="2019-08" db="EMBL/GenBank/DDBJ databases">
        <title>Whole genome of Aphis craccivora.</title>
        <authorList>
            <person name="Voronova N.V."/>
            <person name="Shulinski R.S."/>
            <person name="Bandarenka Y.V."/>
            <person name="Zhorov D.G."/>
            <person name="Warner D."/>
        </authorList>
    </citation>
    <scope>NUCLEOTIDE SEQUENCE [LARGE SCALE GENOMIC DNA]</scope>
    <source>
        <strain evidence="2">180601</strain>
        <tissue evidence="2">Whole Body</tissue>
    </source>
</reference>
<comment type="caution">
    <text evidence="2">The sequence shown here is derived from an EMBL/GenBank/DDBJ whole genome shotgun (WGS) entry which is preliminary data.</text>
</comment>
<dbReference type="InterPro" id="IPR048367">
    <property type="entry name" value="TNP-like_RNaseH_C"/>
</dbReference>
<feature type="domain" description="Transposable element P transposase-like RNase H C-terminal" evidence="1">
    <location>
        <begin position="1"/>
        <end position="23"/>
    </location>
</feature>
<protein>
    <submittedName>
        <fullName evidence="2">THAP-type domain-containing protein</fullName>
    </submittedName>
</protein>
<accession>A0A6G0VRL1</accession>
<name>A0A6G0VRL1_APHCR</name>
<evidence type="ECO:0000313" key="2">
    <source>
        <dbReference type="EMBL" id="KAF0705997.1"/>
    </source>
</evidence>
<dbReference type="Proteomes" id="UP000478052">
    <property type="component" value="Unassembled WGS sequence"/>
</dbReference>
<dbReference type="AlphaFoldDB" id="A0A6G0VRL1"/>
<evidence type="ECO:0000313" key="3">
    <source>
        <dbReference type="Proteomes" id="UP000478052"/>
    </source>
</evidence>
<dbReference type="EMBL" id="VUJU01013073">
    <property type="protein sequence ID" value="KAF0705997.1"/>
    <property type="molecule type" value="Genomic_DNA"/>
</dbReference>
<evidence type="ECO:0000259" key="1">
    <source>
        <dbReference type="Pfam" id="PF21789"/>
    </source>
</evidence>
<sequence length="47" mass="5354">MFFSAIRSHGGFCDYPTAGKFTAYKILLIHNEIVTSSQENLHISRHD</sequence>
<keyword evidence="3" id="KW-1185">Reference proteome</keyword>
<dbReference type="Pfam" id="PF21789">
    <property type="entry name" value="TNP-like_RNaseH_C"/>
    <property type="match status" value="1"/>
</dbReference>
<gene>
    <name evidence="2" type="ORF">FWK35_00030553</name>
</gene>
<organism evidence="2 3">
    <name type="scientific">Aphis craccivora</name>
    <name type="common">Cowpea aphid</name>
    <dbReference type="NCBI Taxonomy" id="307492"/>
    <lineage>
        <taxon>Eukaryota</taxon>
        <taxon>Metazoa</taxon>
        <taxon>Ecdysozoa</taxon>
        <taxon>Arthropoda</taxon>
        <taxon>Hexapoda</taxon>
        <taxon>Insecta</taxon>
        <taxon>Pterygota</taxon>
        <taxon>Neoptera</taxon>
        <taxon>Paraneoptera</taxon>
        <taxon>Hemiptera</taxon>
        <taxon>Sternorrhyncha</taxon>
        <taxon>Aphidomorpha</taxon>
        <taxon>Aphidoidea</taxon>
        <taxon>Aphididae</taxon>
        <taxon>Aphidini</taxon>
        <taxon>Aphis</taxon>
        <taxon>Aphis</taxon>
    </lineage>
</organism>
<proteinExistence type="predicted"/>